<dbReference type="PANTHER" id="PTHR35694">
    <property type="entry name" value="DENEDDYLASE"/>
    <property type="match status" value="1"/>
</dbReference>
<protein>
    <submittedName>
        <fullName evidence="1">Uncharacterized protein</fullName>
    </submittedName>
</protein>
<dbReference type="Pfam" id="PF13540">
    <property type="entry name" value="RCC1_2"/>
    <property type="match status" value="1"/>
</dbReference>
<organism evidence="1 2">
    <name type="scientific">Brassica rapa subsp. trilocularis</name>
    <dbReference type="NCBI Taxonomy" id="1813537"/>
    <lineage>
        <taxon>Eukaryota</taxon>
        <taxon>Viridiplantae</taxon>
        <taxon>Streptophyta</taxon>
        <taxon>Embryophyta</taxon>
        <taxon>Tracheophyta</taxon>
        <taxon>Spermatophyta</taxon>
        <taxon>Magnoliopsida</taxon>
        <taxon>eudicotyledons</taxon>
        <taxon>Gunneridae</taxon>
        <taxon>Pentapetalae</taxon>
        <taxon>rosids</taxon>
        <taxon>malvids</taxon>
        <taxon>Brassicales</taxon>
        <taxon>Brassicaceae</taxon>
        <taxon>Brassiceae</taxon>
        <taxon>Brassica</taxon>
    </lineage>
</organism>
<gene>
    <name evidence="1" type="primary">A02p054180.1_BraROA</name>
    <name evidence="1" type="ORF">IGI04_008344</name>
</gene>
<name>A0ABQ7NMC7_BRACM</name>
<sequence>MCLIVDCSICIYWRLKHRLSLVGTVAFDLALTAAAAFAADDHLRENVPVMVVETVFPGGSDPKATVSTRLAWSCFLSRKLLGSGRITDLCLVIITIIQAAAGAGRTMLISDSGNVYSCGKDSFGEAEYGGQGSNVPGVDFVLSCCLVRMSGSLTLSSKNVKNGSGKVCVCVGVSRDMCVCCSCCLVAQTVYKSQEKLHAQALTLAALAGAAAVEYYDHKTGATDRYPKFLKPDNLNKD</sequence>
<dbReference type="EMBL" id="JADBGQ010000002">
    <property type="protein sequence ID" value="KAG5412025.1"/>
    <property type="molecule type" value="Genomic_DNA"/>
</dbReference>
<dbReference type="PANTHER" id="PTHR35694:SF1">
    <property type="entry name" value="DENEDDYLASE"/>
    <property type="match status" value="1"/>
</dbReference>
<evidence type="ECO:0000313" key="1">
    <source>
        <dbReference type="EMBL" id="KAG5412025.1"/>
    </source>
</evidence>
<accession>A0ABQ7NMC7</accession>
<dbReference type="Proteomes" id="UP000823674">
    <property type="component" value="Chromosome A02"/>
</dbReference>
<comment type="caution">
    <text evidence="1">The sequence shown here is derived from an EMBL/GenBank/DDBJ whole genome shotgun (WGS) entry which is preliminary data.</text>
</comment>
<evidence type="ECO:0000313" key="2">
    <source>
        <dbReference type="Proteomes" id="UP000823674"/>
    </source>
</evidence>
<dbReference type="SUPFAM" id="SSF50985">
    <property type="entry name" value="RCC1/BLIP-II"/>
    <property type="match status" value="1"/>
</dbReference>
<reference evidence="1 2" key="1">
    <citation type="submission" date="2021-03" db="EMBL/GenBank/DDBJ databases">
        <authorList>
            <person name="King G.J."/>
            <person name="Bancroft I."/>
            <person name="Baten A."/>
            <person name="Bloomfield J."/>
            <person name="Borpatragohain P."/>
            <person name="He Z."/>
            <person name="Irish N."/>
            <person name="Irwin J."/>
            <person name="Liu K."/>
            <person name="Mauleon R.P."/>
            <person name="Moore J."/>
            <person name="Morris R."/>
            <person name="Ostergaard L."/>
            <person name="Wang B."/>
            <person name="Wells R."/>
        </authorList>
    </citation>
    <scope>NUCLEOTIDE SEQUENCE [LARGE SCALE GENOMIC DNA]</scope>
    <source>
        <strain evidence="1">R-o-18</strain>
        <tissue evidence="1">Leaf</tissue>
    </source>
</reference>
<dbReference type="InterPro" id="IPR009091">
    <property type="entry name" value="RCC1/BLIP-II"/>
</dbReference>
<proteinExistence type="predicted"/>
<keyword evidence="2" id="KW-1185">Reference proteome</keyword>